<dbReference type="AlphaFoldDB" id="X1R2U2"/>
<dbReference type="EMBL" id="BARV01038134">
    <property type="protein sequence ID" value="GAI57425.1"/>
    <property type="molecule type" value="Genomic_DNA"/>
</dbReference>
<feature type="non-terminal residue" evidence="1">
    <location>
        <position position="1"/>
    </location>
</feature>
<protein>
    <submittedName>
        <fullName evidence="1">Uncharacterized protein</fullName>
    </submittedName>
</protein>
<organism evidence="1">
    <name type="scientific">marine sediment metagenome</name>
    <dbReference type="NCBI Taxonomy" id="412755"/>
    <lineage>
        <taxon>unclassified sequences</taxon>
        <taxon>metagenomes</taxon>
        <taxon>ecological metagenomes</taxon>
    </lineage>
</organism>
<sequence length="39" mass="4492">ANILTNSDMIIGLTDRKIEYYMFDRAGLSIDMGIRGWIK</sequence>
<accession>X1R2U2</accession>
<gene>
    <name evidence="1" type="ORF">S06H3_58833</name>
</gene>
<comment type="caution">
    <text evidence="1">The sequence shown here is derived from an EMBL/GenBank/DDBJ whole genome shotgun (WGS) entry which is preliminary data.</text>
</comment>
<name>X1R2U2_9ZZZZ</name>
<evidence type="ECO:0000313" key="1">
    <source>
        <dbReference type="EMBL" id="GAI57425.1"/>
    </source>
</evidence>
<reference evidence="1" key="1">
    <citation type="journal article" date="2014" name="Front. Microbiol.">
        <title>High frequency of phylogenetically diverse reductive dehalogenase-homologous genes in deep subseafloor sedimentary metagenomes.</title>
        <authorList>
            <person name="Kawai M."/>
            <person name="Futagami T."/>
            <person name="Toyoda A."/>
            <person name="Takaki Y."/>
            <person name="Nishi S."/>
            <person name="Hori S."/>
            <person name="Arai W."/>
            <person name="Tsubouchi T."/>
            <person name="Morono Y."/>
            <person name="Uchiyama I."/>
            <person name="Ito T."/>
            <person name="Fujiyama A."/>
            <person name="Inagaki F."/>
            <person name="Takami H."/>
        </authorList>
    </citation>
    <scope>NUCLEOTIDE SEQUENCE</scope>
    <source>
        <strain evidence="1">Expedition CK06-06</strain>
    </source>
</reference>
<proteinExistence type="predicted"/>